<dbReference type="PANTHER" id="PTHR43005">
    <property type="entry name" value="BLR7065 PROTEIN"/>
    <property type="match status" value="1"/>
</dbReference>
<dbReference type="InterPro" id="IPR035906">
    <property type="entry name" value="MetI-like_sf"/>
</dbReference>
<organism evidence="9 10">
    <name type="scientific">Silvimonas terrae</name>
    <dbReference type="NCBI Taxonomy" id="300266"/>
    <lineage>
        <taxon>Bacteria</taxon>
        <taxon>Pseudomonadati</taxon>
        <taxon>Pseudomonadota</taxon>
        <taxon>Betaproteobacteria</taxon>
        <taxon>Neisseriales</taxon>
        <taxon>Chitinibacteraceae</taxon>
        <taxon>Silvimonas</taxon>
    </lineage>
</organism>
<evidence type="ECO:0000256" key="5">
    <source>
        <dbReference type="ARBA" id="ARBA00022989"/>
    </source>
</evidence>
<keyword evidence="2 7" id="KW-0813">Transport</keyword>
<gene>
    <name evidence="9" type="ORF">HNQ50_001644</name>
</gene>
<reference evidence="9 10" key="1">
    <citation type="submission" date="2020-08" db="EMBL/GenBank/DDBJ databases">
        <title>Genomic Encyclopedia of Type Strains, Phase IV (KMG-IV): sequencing the most valuable type-strain genomes for metagenomic binning, comparative biology and taxonomic classification.</title>
        <authorList>
            <person name="Goeker M."/>
        </authorList>
    </citation>
    <scope>NUCLEOTIDE SEQUENCE [LARGE SCALE GENOMIC DNA]</scope>
    <source>
        <strain evidence="9 10">DSM 18233</strain>
    </source>
</reference>
<dbReference type="SUPFAM" id="SSF161098">
    <property type="entry name" value="MetI-like"/>
    <property type="match status" value="1"/>
</dbReference>
<evidence type="ECO:0000256" key="2">
    <source>
        <dbReference type="ARBA" id="ARBA00022448"/>
    </source>
</evidence>
<comment type="subcellular location">
    <subcellularLocation>
        <location evidence="1 7">Cell membrane</location>
        <topology evidence="1 7">Multi-pass membrane protein</topology>
    </subcellularLocation>
</comment>
<keyword evidence="4 7" id="KW-0812">Transmembrane</keyword>
<dbReference type="PROSITE" id="PS50928">
    <property type="entry name" value="ABC_TM1"/>
    <property type="match status" value="1"/>
</dbReference>
<keyword evidence="3" id="KW-1003">Cell membrane</keyword>
<name>A0A840RF93_9NEIS</name>
<keyword evidence="6 7" id="KW-0472">Membrane</keyword>
<dbReference type="Proteomes" id="UP000543030">
    <property type="component" value="Unassembled WGS sequence"/>
</dbReference>
<comment type="caution">
    <text evidence="9">The sequence shown here is derived from an EMBL/GenBank/DDBJ whole genome shotgun (WGS) entry which is preliminary data.</text>
</comment>
<evidence type="ECO:0000256" key="6">
    <source>
        <dbReference type="ARBA" id="ARBA00023136"/>
    </source>
</evidence>
<keyword evidence="10" id="KW-1185">Reference proteome</keyword>
<evidence type="ECO:0000259" key="8">
    <source>
        <dbReference type="PROSITE" id="PS50928"/>
    </source>
</evidence>
<feature type="transmembrane region" description="Helical" evidence="7">
    <location>
        <begin position="269"/>
        <end position="291"/>
    </location>
</feature>
<protein>
    <submittedName>
        <fullName evidence="9">Multiple sugar transport system permease protein</fullName>
    </submittedName>
</protein>
<evidence type="ECO:0000256" key="4">
    <source>
        <dbReference type="ARBA" id="ARBA00022692"/>
    </source>
</evidence>
<dbReference type="Gene3D" id="1.10.3720.10">
    <property type="entry name" value="MetI-like"/>
    <property type="match status" value="1"/>
</dbReference>
<comment type="similarity">
    <text evidence="7">Belongs to the binding-protein-dependent transport system permease family.</text>
</comment>
<evidence type="ECO:0000256" key="7">
    <source>
        <dbReference type="RuleBase" id="RU363032"/>
    </source>
</evidence>
<proteinExistence type="inferred from homology"/>
<keyword evidence="9" id="KW-0762">Sugar transport</keyword>
<dbReference type="PANTHER" id="PTHR43005:SF1">
    <property type="entry name" value="SPERMIDINE_PUTRESCINE TRANSPORT SYSTEM PERMEASE PROTEIN"/>
    <property type="match status" value="1"/>
</dbReference>
<dbReference type="RefSeq" id="WP_184099401.1">
    <property type="nucleotide sequence ID" value="NZ_JACHHN010000003.1"/>
</dbReference>
<evidence type="ECO:0000313" key="9">
    <source>
        <dbReference type="EMBL" id="MBB5190921.1"/>
    </source>
</evidence>
<dbReference type="GO" id="GO:0055085">
    <property type="term" value="P:transmembrane transport"/>
    <property type="evidence" value="ECO:0007669"/>
    <property type="project" value="InterPro"/>
</dbReference>
<accession>A0A840RF93</accession>
<dbReference type="Pfam" id="PF00528">
    <property type="entry name" value="BPD_transp_1"/>
    <property type="match status" value="1"/>
</dbReference>
<sequence>MKKFLSHFEQRSGFEIALAVFALAYLLVFAGLPLLYNIMLSFQQVDLMEPATLLRPFAGLANYRDIFSRPEVHQVLINTLLFVGLSLTFQVIIGFLLAVLFAQDFPLASFMRGLFLAGWIMPGLVVGVIWKLLFAGDFGVLNHLLMTSGLMHERIFWLSDPGYSLYAVIIANVWLGVPFNMLLLSVGLAAIPGDLYEAAELDGANAFQRFFGITLPMMKATLGAVISLGAIMTMQQFDLIAALTQGGPANSSQVAQYWSWQLSFQTFEVSAGSAVATLMLVLVLIIAVFYVRSTRSERMV</sequence>
<keyword evidence="5 7" id="KW-1133">Transmembrane helix</keyword>
<feature type="transmembrane region" description="Helical" evidence="7">
    <location>
        <begin position="75"/>
        <end position="102"/>
    </location>
</feature>
<evidence type="ECO:0000256" key="1">
    <source>
        <dbReference type="ARBA" id="ARBA00004651"/>
    </source>
</evidence>
<dbReference type="CDD" id="cd06261">
    <property type="entry name" value="TM_PBP2"/>
    <property type="match status" value="1"/>
</dbReference>
<feature type="transmembrane region" description="Helical" evidence="7">
    <location>
        <begin position="210"/>
        <end position="232"/>
    </location>
</feature>
<feature type="transmembrane region" description="Helical" evidence="7">
    <location>
        <begin position="12"/>
        <end position="36"/>
    </location>
</feature>
<feature type="transmembrane region" description="Helical" evidence="7">
    <location>
        <begin position="163"/>
        <end position="189"/>
    </location>
</feature>
<dbReference type="InterPro" id="IPR000515">
    <property type="entry name" value="MetI-like"/>
</dbReference>
<evidence type="ECO:0000256" key="3">
    <source>
        <dbReference type="ARBA" id="ARBA00022475"/>
    </source>
</evidence>
<feature type="domain" description="ABC transmembrane type-1" evidence="8">
    <location>
        <begin position="76"/>
        <end position="290"/>
    </location>
</feature>
<feature type="transmembrane region" description="Helical" evidence="7">
    <location>
        <begin position="114"/>
        <end position="134"/>
    </location>
</feature>
<dbReference type="EMBL" id="JACHHN010000003">
    <property type="protein sequence ID" value="MBB5190921.1"/>
    <property type="molecule type" value="Genomic_DNA"/>
</dbReference>
<dbReference type="AlphaFoldDB" id="A0A840RF93"/>
<evidence type="ECO:0000313" key="10">
    <source>
        <dbReference type="Proteomes" id="UP000543030"/>
    </source>
</evidence>
<dbReference type="GO" id="GO:0005886">
    <property type="term" value="C:plasma membrane"/>
    <property type="evidence" value="ECO:0007669"/>
    <property type="project" value="UniProtKB-SubCell"/>
</dbReference>